<dbReference type="PANTHER" id="PTHR38039:SF1">
    <property type="entry name" value="TOXIN YOEB"/>
    <property type="match status" value="1"/>
</dbReference>
<reference evidence="8 9" key="1">
    <citation type="submission" date="2017-06" db="EMBL/GenBank/DDBJ databases">
        <title>Genome sequencing of cyanobaciteial culture collection at National Institute for Environmental Studies (NIES).</title>
        <authorList>
            <person name="Hirose Y."/>
            <person name="Shimura Y."/>
            <person name="Fujisawa T."/>
            <person name="Nakamura Y."/>
            <person name="Kawachi M."/>
        </authorList>
    </citation>
    <scope>NUCLEOTIDE SEQUENCE [LARGE SCALE GENOMIC DNA]</scope>
    <source>
        <strain evidence="8 9">NIES-4072</strain>
    </source>
</reference>
<keyword evidence="4" id="KW-0255">Endonuclease</keyword>
<dbReference type="Pfam" id="PF06769">
    <property type="entry name" value="YoeB_toxin"/>
    <property type="match status" value="1"/>
</dbReference>
<dbReference type="PANTHER" id="PTHR38039">
    <property type="entry name" value="TOXIN YOEB"/>
    <property type="match status" value="1"/>
</dbReference>
<dbReference type="GO" id="GO:0045892">
    <property type="term" value="P:negative regulation of DNA-templated transcription"/>
    <property type="evidence" value="ECO:0007669"/>
    <property type="project" value="TreeGrafter"/>
</dbReference>
<protein>
    <recommendedName>
        <fullName evidence="7">Endoribonuclease YoeB</fullName>
    </recommendedName>
    <alternativeName>
        <fullName evidence="6">Putative mRNA interferase YoeB</fullName>
    </alternativeName>
</protein>
<sequence>MLTKKKKDETQPQENKVRDAVFHPEFREDLAYWVETNRKTALRAFNLVEAIMRDPFTGIGKPEPLKYLDSDAWSRRLTQEHRIVYLVSDDRIDFLQARYHY</sequence>
<gene>
    <name evidence="8" type="ORF">NIES4072_14760</name>
</gene>
<dbReference type="GO" id="GO:0016787">
    <property type="term" value="F:hydrolase activity"/>
    <property type="evidence" value="ECO:0007669"/>
    <property type="project" value="UniProtKB-KW"/>
</dbReference>
<dbReference type="Gene3D" id="3.30.2310.20">
    <property type="entry name" value="RelE-like"/>
    <property type="match status" value="1"/>
</dbReference>
<evidence type="ECO:0000256" key="2">
    <source>
        <dbReference type="ARBA" id="ARBA00022649"/>
    </source>
</evidence>
<comment type="caution">
    <text evidence="8">The sequence shown here is derived from an EMBL/GenBank/DDBJ whole genome shotgun (WGS) entry which is preliminary data.</text>
</comment>
<accession>A0A2R5FQC4</accession>
<dbReference type="AlphaFoldDB" id="A0A2R5FQC4"/>
<dbReference type="SUPFAM" id="SSF143011">
    <property type="entry name" value="RelE-like"/>
    <property type="match status" value="1"/>
</dbReference>
<dbReference type="EMBL" id="BDUD01000001">
    <property type="protein sequence ID" value="GBG17814.1"/>
    <property type="molecule type" value="Genomic_DNA"/>
</dbReference>
<organism evidence="8 9">
    <name type="scientific">Nostoc commune NIES-4072</name>
    <dbReference type="NCBI Taxonomy" id="2005467"/>
    <lineage>
        <taxon>Bacteria</taxon>
        <taxon>Bacillati</taxon>
        <taxon>Cyanobacteriota</taxon>
        <taxon>Cyanophyceae</taxon>
        <taxon>Nostocales</taxon>
        <taxon>Nostocaceae</taxon>
        <taxon>Nostoc</taxon>
    </lineage>
</organism>
<evidence type="ECO:0000256" key="7">
    <source>
        <dbReference type="ARBA" id="ARBA00050056"/>
    </source>
</evidence>
<proteinExistence type="inferred from homology"/>
<keyword evidence="2" id="KW-1277">Toxin-antitoxin system</keyword>
<evidence type="ECO:0000256" key="1">
    <source>
        <dbReference type="ARBA" id="ARBA00008172"/>
    </source>
</evidence>
<keyword evidence="3" id="KW-0540">Nuclease</keyword>
<dbReference type="NCBIfam" id="TIGR02116">
    <property type="entry name" value="toxin_Txe_YoeB"/>
    <property type="match status" value="1"/>
</dbReference>
<name>A0A2R5FQC4_NOSCO</name>
<evidence type="ECO:0000256" key="5">
    <source>
        <dbReference type="ARBA" id="ARBA00022801"/>
    </source>
</evidence>
<evidence type="ECO:0000313" key="9">
    <source>
        <dbReference type="Proteomes" id="UP000245124"/>
    </source>
</evidence>
<dbReference type="GO" id="GO:0004519">
    <property type="term" value="F:endonuclease activity"/>
    <property type="evidence" value="ECO:0007669"/>
    <property type="project" value="UniProtKB-KW"/>
</dbReference>
<dbReference type="GO" id="GO:0006401">
    <property type="term" value="P:RNA catabolic process"/>
    <property type="evidence" value="ECO:0007669"/>
    <property type="project" value="InterPro"/>
</dbReference>
<evidence type="ECO:0000256" key="4">
    <source>
        <dbReference type="ARBA" id="ARBA00022759"/>
    </source>
</evidence>
<keyword evidence="9" id="KW-1185">Reference proteome</keyword>
<evidence type="ECO:0000256" key="3">
    <source>
        <dbReference type="ARBA" id="ARBA00022722"/>
    </source>
</evidence>
<evidence type="ECO:0000256" key="6">
    <source>
        <dbReference type="ARBA" id="ARBA00030388"/>
    </source>
</evidence>
<dbReference type="InterPro" id="IPR009614">
    <property type="entry name" value="YoeB_toxin"/>
</dbReference>
<keyword evidence="5" id="KW-0378">Hydrolase</keyword>
<dbReference type="InterPro" id="IPR035093">
    <property type="entry name" value="RelE/ParE_toxin_dom_sf"/>
</dbReference>
<comment type="similarity">
    <text evidence="1">Belongs to the YoeB family.</text>
</comment>
<evidence type="ECO:0000313" key="8">
    <source>
        <dbReference type="EMBL" id="GBG17814.1"/>
    </source>
</evidence>
<dbReference type="Proteomes" id="UP000245124">
    <property type="component" value="Unassembled WGS sequence"/>
</dbReference>